<gene>
    <name evidence="15" type="ORF">g.10047</name>
    <name evidence="14" type="ORF">g.10048</name>
</gene>
<evidence type="ECO:0000256" key="1">
    <source>
        <dbReference type="ARBA" id="ARBA00004496"/>
    </source>
</evidence>
<sequence>MVLKYKFRGLMSPVFTPFLRDTGDVDLDAIPEYAEFLRERGVTGILVNGTVGEGVCMTASERKLVAEVWVKASNKTGQTIMVQIGGTCLKHVKELAKHAETIGASAILCLAELFHRPQNVDQLVSYLQEVGKSAPNTPLLYYHYPSITGINLDMHEFLQEGAKKIPTLAGIKFTHTNLEEGAHCLNVQNGDFGVFLGNDQIMAAAFLLGFDSLIATTLNIMPEKIIKIQKCVKEGNNSEALRTQQELVKIILTITKYGGWVPTMKVAMHLMTGFDFGEPRKPQTALTEQQINDLRKDLEALNLIKK</sequence>
<evidence type="ECO:0000256" key="7">
    <source>
        <dbReference type="ARBA" id="ARBA00023239"/>
    </source>
</evidence>
<dbReference type="InterPro" id="IPR002220">
    <property type="entry name" value="DapA-like"/>
</dbReference>
<evidence type="ECO:0000256" key="11">
    <source>
        <dbReference type="PIRNR" id="PIRNR001365"/>
    </source>
</evidence>
<keyword evidence="7 11" id="KW-0456">Lyase</keyword>
<dbReference type="PRINTS" id="PR00146">
    <property type="entry name" value="DHPICSNTHASE"/>
</dbReference>
<comment type="subcellular location">
    <subcellularLocation>
        <location evidence="1">Cytoplasm</location>
    </subcellularLocation>
</comment>
<organism evidence="14">
    <name type="scientific">Clastoptera arizonana</name>
    <name type="common">Arizona spittle bug</name>
    <dbReference type="NCBI Taxonomy" id="38151"/>
    <lineage>
        <taxon>Eukaryota</taxon>
        <taxon>Metazoa</taxon>
        <taxon>Ecdysozoa</taxon>
        <taxon>Arthropoda</taxon>
        <taxon>Hexapoda</taxon>
        <taxon>Insecta</taxon>
        <taxon>Pterygota</taxon>
        <taxon>Neoptera</taxon>
        <taxon>Paraneoptera</taxon>
        <taxon>Hemiptera</taxon>
        <taxon>Auchenorrhyncha</taxon>
        <taxon>Cercopoidea</taxon>
        <taxon>Clastopteridae</taxon>
        <taxon>Clastoptera</taxon>
    </lineage>
</organism>
<name>A0A1B6DZ58_9HEMI</name>
<protein>
    <recommendedName>
        <fullName evidence="5">N-acetylneuraminate lyase</fullName>
        <ecNumber evidence="5">4.1.3.3</ecNumber>
    </recommendedName>
</protein>
<evidence type="ECO:0000313" key="14">
    <source>
        <dbReference type="EMBL" id="JAS30966.1"/>
    </source>
</evidence>
<dbReference type="GO" id="GO:0008747">
    <property type="term" value="F:N-acetylneuraminate lyase activity"/>
    <property type="evidence" value="ECO:0007669"/>
    <property type="project" value="UniProtKB-EC"/>
</dbReference>
<proteinExistence type="inferred from homology"/>
<dbReference type="PANTHER" id="PTHR12128">
    <property type="entry name" value="DIHYDRODIPICOLINATE SYNTHASE"/>
    <property type="match status" value="1"/>
</dbReference>
<dbReference type="Pfam" id="PF00701">
    <property type="entry name" value="DHDPS"/>
    <property type="match status" value="1"/>
</dbReference>
<dbReference type="EMBL" id="GEDC01003561">
    <property type="protein sequence ID" value="JAS33737.1"/>
    <property type="molecule type" value="Transcribed_RNA"/>
</dbReference>
<comment type="similarity">
    <text evidence="3">Belongs to the DapA family. NanA subfamily.</text>
</comment>
<evidence type="ECO:0000256" key="10">
    <source>
        <dbReference type="ARBA" id="ARBA00044906"/>
    </source>
</evidence>
<keyword evidence="6" id="KW-0963">Cytoplasm</keyword>
<dbReference type="PIRSF" id="PIRSF001365">
    <property type="entry name" value="DHDPS"/>
    <property type="match status" value="1"/>
</dbReference>
<evidence type="ECO:0000256" key="6">
    <source>
        <dbReference type="ARBA" id="ARBA00022490"/>
    </source>
</evidence>
<evidence type="ECO:0000256" key="4">
    <source>
        <dbReference type="ARBA" id="ARBA00011881"/>
    </source>
</evidence>
<evidence type="ECO:0000256" key="13">
    <source>
        <dbReference type="PIRSR" id="PIRSR001365-2"/>
    </source>
</evidence>
<feature type="active site" description="Schiff-base intermediate with substrate" evidence="12">
    <location>
        <position position="172"/>
    </location>
</feature>
<dbReference type="SMART" id="SM01130">
    <property type="entry name" value="DHDPS"/>
    <property type="match status" value="1"/>
</dbReference>
<evidence type="ECO:0000256" key="12">
    <source>
        <dbReference type="PIRSR" id="PIRSR001365-1"/>
    </source>
</evidence>
<comment type="pathway">
    <text evidence="2">Amino-sugar metabolism; N-acetylneuraminate degradation.</text>
</comment>
<dbReference type="SUPFAM" id="SSF51569">
    <property type="entry name" value="Aldolase"/>
    <property type="match status" value="1"/>
</dbReference>
<dbReference type="PANTHER" id="PTHR12128:SF21">
    <property type="entry name" value="N-ACETYLNEURAMINATE LYASE"/>
    <property type="match status" value="1"/>
</dbReference>
<dbReference type="InterPro" id="IPR013785">
    <property type="entry name" value="Aldolase_TIM"/>
</dbReference>
<dbReference type="GO" id="GO:0005737">
    <property type="term" value="C:cytoplasm"/>
    <property type="evidence" value="ECO:0007669"/>
    <property type="project" value="UniProtKB-SubCell"/>
</dbReference>
<dbReference type="Gene3D" id="3.20.20.70">
    <property type="entry name" value="Aldolase class I"/>
    <property type="match status" value="1"/>
</dbReference>
<evidence type="ECO:0000256" key="2">
    <source>
        <dbReference type="ARBA" id="ARBA00004878"/>
    </source>
</evidence>
<dbReference type="EC" id="4.1.3.3" evidence="5"/>
<accession>A0A1B6DZ58</accession>
<dbReference type="AlphaFoldDB" id="A0A1B6DZ58"/>
<feature type="binding site" evidence="13">
    <location>
        <position position="214"/>
    </location>
    <ligand>
        <name>pyruvate</name>
        <dbReference type="ChEBI" id="CHEBI:15361"/>
    </ligand>
</feature>
<evidence type="ECO:0000256" key="5">
    <source>
        <dbReference type="ARBA" id="ARBA00012911"/>
    </source>
</evidence>
<dbReference type="EMBL" id="GEDC01006332">
    <property type="protein sequence ID" value="JAS30966.1"/>
    <property type="molecule type" value="Transcribed_RNA"/>
</dbReference>
<comment type="subunit">
    <text evidence="4">Homotetramer.</text>
</comment>
<evidence type="ECO:0000256" key="8">
    <source>
        <dbReference type="ARBA" id="ARBA00023270"/>
    </source>
</evidence>
<evidence type="ECO:0000313" key="15">
    <source>
        <dbReference type="EMBL" id="JAS33737.1"/>
    </source>
</evidence>
<feature type="active site" description="Proton donor/acceptor" evidence="12">
    <location>
        <position position="142"/>
    </location>
</feature>
<evidence type="ECO:0000256" key="3">
    <source>
        <dbReference type="ARBA" id="ARBA00006324"/>
    </source>
</evidence>
<reference evidence="14" key="1">
    <citation type="submission" date="2015-12" db="EMBL/GenBank/DDBJ databases">
        <title>De novo transcriptome assembly of four potential Pierce s Disease insect vectors from Arizona vineyards.</title>
        <authorList>
            <person name="Tassone E.E."/>
        </authorList>
    </citation>
    <scope>NUCLEOTIDE SEQUENCE</scope>
</reference>
<comment type="catalytic activity">
    <reaction evidence="10">
        <text>aceneuramate = aldehydo-N-acetyl-D-mannosamine + pyruvate</text>
        <dbReference type="Rhea" id="RHEA:23296"/>
        <dbReference type="ChEBI" id="CHEBI:15361"/>
        <dbReference type="ChEBI" id="CHEBI:17122"/>
        <dbReference type="ChEBI" id="CHEBI:173083"/>
        <dbReference type="EC" id="4.1.3.3"/>
    </reaction>
</comment>
<evidence type="ECO:0000256" key="9">
    <source>
        <dbReference type="ARBA" id="ARBA00023277"/>
    </source>
</evidence>
<keyword evidence="9" id="KW-0119">Carbohydrate metabolism</keyword>
<keyword evidence="8" id="KW-0704">Schiff base</keyword>